<reference evidence="2" key="1">
    <citation type="submission" date="2018-11" db="EMBL/GenBank/DDBJ databases">
        <title>The first complete genome sequence of Mycoplasma iowae strain 695.</title>
        <authorList>
            <person name="Ghanem M."/>
            <person name="El-Gazzar M."/>
        </authorList>
    </citation>
    <scope>NUCLEOTIDE SEQUENCE [LARGE SCALE GENOMIC DNA]</scope>
    <source>
        <strain evidence="2">695</strain>
    </source>
</reference>
<dbReference type="OrthoDB" id="398848at2"/>
<protein>
    <submittedName>
        <fullName evidence="1">Uncharacterized protein</fullName>
    </submittedName>
</protein>
<evidence type="ECO:0000313" key="2">
    <source>
        <dbReference type="Proteomes" id="UP000464283"/>
    </source>
</evidence>
<dbReference type="KEGG" id="miw:EER00_01105"/>
<organism evidence="1 2">
    <name type="scientific">Malacoplasma iowae 695</name>
    <dbReference type="NCBI Taxonomy" id="1048830"/>
    <lineage>
        <taxon>Bacteria</taxon>
        <taxon>Bacillati</taxon>
        <taxon>Mycoplasmatota</taxon>
        <taxon>Mycoplasmoidales</taxon>
        <taxon>Mycoplasmoidaceae</taxon>
        <taxon>Malacoplasma</taxon>
    </lineage>
</organism>
<gene>
    <name evidence="1" type="ORF">EER00_01105</name>
</gene>
<dbReference type="Proteomes" id="UP000464283">
    <property type="component" value="Chromosome"/>
</dbReference>
<dbReference type="GeneID" id="96866777"/>
<dbReference type="EMBL" id="CP033512">
    <property type="protein sequence ID" value="QHG89496.1"/>
    <property type="molecule type" value="Genomic_DNA"/>
</dbReference>
<evidence type="ECO:0000313" key="1">
    <source>
        <dbReference type="EMBL" id="QHG89496.1"/>
    </source>
</evidence>
<accession>A0A6P1LAP5</accession>
<sequence length="250" mass="29749">MNFLNILYNNKNYEISFNGIKIFQVRNPNKFSIDFINQAKGSRFNDVNIFKNNIILISDFTKINDLISLNKSSQIFKEIINYIETNKILGNDKIHNIKEYINSKIGFDVIEEKNEMQKIISNLFEINDLININKNIFISLIKNNLFDERMTFVFCDIDWLNINDISEYINSHNFIFVTNDLRKNIVNITQIESCVICNDFLVEIYDYNKLISYLELKMNTLINNKVIENYLKNEESVSNFYINYLIKYIR</sequence>
<proteinExistence type="predicted"/>
<dbReference type="AlphaFoldDB" id="A0A6P1LAP5"/>
<dbReference type="RefSeq" id="WP_004025138.1">
    <property type="nucleotide sequence ID" value="NZ_AGFP01000038.1"/>
</dbReference>
<name>A0A6P1LAP5_MALIO</name>